<keyword evidence="2" id="KW-1003">Cell membrane</keyword>
<keyword evidence="5 7" id="KW-0472">Membrane</keyword>
<dbReference type="GO" id="GO:0015081">
    <property type="term" value="F:sodium ion transmembrane transporter activity"/>
    <property type="evidence" value="ECO:0007669"/>
    <property type="project" value="InterPro"/>
</dbReference>
<evidence type="ECO:0000256" key="7">
    <source>
        <dbReference type="SAM" id="Phobius"/>
    </source>
</evidence>
<proteinExistence type="predicted"/>
<dbReference type="AlphaFoldDB" id="K6W982"/>
<keyword evidence="3 7" id="KW-0812">Transmembrane</keyword>
<evidence type="ECO:0000256" key="6">
    <source>
        <dbReference type="SAM" id="MobiDB-lite"/>
    </source>
</evidence>
<evidence type="ECO:0000313" key="9">
    <source>
        <dbReference type="Proteomes" id="UP000008495"/>
    </source>
</evidence>
<feature type="region of interest" description="Disordered" evidence="6">
    <location>
        <begin position="42"/>
        <end position="93"/>
    </location>
</feature>
<dbReference type="Proteomes" id="UP000008495">
    <property type="component" value="Unassembled WGS sequence"/>
</dbReference>
<organism evidence="8 9">
    <name type="scientific">Austwickia chelonae NBRC 105200</name>
    <dbReference type="NCBI Taxonomy" id="1184607"/>
    <lineage>
        <taxon>Bacteria</taxon>
        <taxon>Bacillati</taxon>
        <taxon>Actinomycetota</taxon>
        <taxon>Actinomycetes</taxon>
        <taxon>Micrococcales</taxon>
        <taxon>Dermatophilaceae</taxon>
        <taxon>Austwickia</taxon>
    </lineage>
</organism>
<sequence>MSELGWGLQMTVAGMGTVFALLIALMGLLLLIGRLDGPPAPAPPAEGANAGSVPPGPAETETLAGRNAAETRTSPAERAPAEEEPAGTPPPTVRVLADGLTDEMIAAITVAVLSHRDLRRREAGPEMRRHAPGSHLYASRWVSIGRSRQIQSWRRK</sequence>
<protein>
    <recommendedName>
        <fullName evidence="10">Oxaloacetate decarboxylase gamma chain</fullName>
    </recommendedName>
</protein>
<dbReference type="OrthoDB" id="5148111at2"/>
<dbReference type="InterPro" id="IPR005899">
    <property type="entry name" value="Na_pump_deCOase"/>
</dbReference>
<keyword evidence="4 7" id="KW-1133">Transmembrane helix</keyword>
<evidence type="ECO:0000313" key="8">
    <source>
        <dbReference type="EMBL" id="GAB78402.1"/>
    </source>
</evidence>
<evidence type="ECO:0000256" key="5">
    <source>
        <dbReference type="ARBA" id="ARBA00023136"/>
    </source>
</evidence>
<dbReference type="eggNOG" id="COG3630">
    <property type="taxonomic scope" value="Bacteria"/>
</dbReference>
<comment type="caution">
    <text evidence="8">The sequence shown here is derived from an EMBL/GenBank/DDBJ whole genome shotgun (WGS) entry which is preliminary data.</text>
</comment>
<keyword evidence="9" id="KW-1185">Reference proteome</keyword>
<dbReference type="EMBL" id="BAGZ01000009">
    <property type="protein sequence ID" value="GAB78402.1"/>
    <property type="molecule type" value="Genomic_DNA"/>
</dbReference>
<dbReference type="RefSeq" id="WP_006503157.1">
    <property type="nucleotide sequence ID" value="NZ_BAGZ01000009.1"/>
</dbReference>
<reference evidence="8 9" key="1">
    <citation type="submission" date="2012-08" db="EMBL/GenBank/DDBJ databases">
        <title>Whole genome shotgun sequence of Austwickia chelonae NBRC 105200.</title>
        <authorList>
            <person name="Yoshida I."/>
            <person name="Hosoyama A."/>
            <person name="Tsuchikane K."/>
            <person name="Katsumata H."/>
            <person name="Ando Y."/>
            <person name="Ohji S."/>
            <person name="Hamada M."/>
            <person name="Tamura T."/>
            <person name="Yamazoe A."/>
            <person name="Yamazaki S."/>
            <person name="Fujita N."/>
        </authorList>
    </citation>
    <scope>NUCLEOTIDE SEQUENCE [LARGE SCALE GENOMIC DNA]</scope>
    <source>
        <strain evidence="8 9">NBRC 105200</strain>
    </source>
</reference>
<evidence type="ECO:0000256" key="1">
    <source>
        <dbReference type="ARBA" id="ARBA00004236"/>
    </source>
</evidence>
<evidence type="ECO:0008006" key="10">
    <source>
        <dbReference type="Google" id="ProtNLM"/>
    </source>
</evidence>
<dbReference type="GO" id="GO:0005886">
    <property type="term" value="C:plasma membrane"/>
    <property type="evidence" value="ECO:0007669"/>
    <property type="project" value="UniProtKB-SubCell"/>
</dbReference>
<gene>
    <name evidence="8" type="ORF">AUCHE_09_00080</name>
</gene>
<accession>K6W982</accession>
<evidence type="ECO:0000256" key="3">
    <source>
        <dbReference type="ARBA" id="ARBA00022692"/>
    </source>
</evidence>
<evidence type="ECO:0000256" key="2">
    <source>
        <dbReference type="ARBA" id="ARBA00022475"/>
    </source>
</evidence>
<dbReference type="GO" id="GO:0036376">
    <property type="term" value="P:sodium ion export across plasma membrane"/>
    <property type="evidence" value="ECO:0007669"/>
    <property type="project" value="InterPro"/>
</dbReference>
<dbReference type="STRING" id="100225.SAMN05421595_2668"/>
<evidence type="ECO:0000256" key="4">
    <source>
        <dbReference type="ARBA" id="ARBA00022989"/>
    </source>
</evidence>
<name>K6W982_9MICO</name>
<feature type="transmembrane region" description="Helical" evidence="7">
    <location>
        <begin position="12"/>
        <end position="32"/>
    </location>
</feature>
<comment type="subcellular location">
    <subcellularLocation>
        <location evidence="1">Cell membrane</location>
    </subcellularLocation>
</comment>
<dbReference type="Pfam" id="PF04277">
    <property type="entry name" value="OAD_gamma"/>
    <property type="match status" value="1"/>
</dbReference>